<dbReference type="RefSeq" id="WP_087017243.1">
    <property type="nucleotide sequence ID" value="NZ_NHOC01000002.1"/>
</dbReference>
<sequence>MSNIYDDRGIYLGSVDENGYMYDSSGTYLGSIRSDGSIYDDTGSYQGVIRSNGYIYLHGSYIGLITEEGYIYQNSTYVGHIDGYRGPNAGAKTTASPSAAPKPHASRRSGQLSAASVVSSAAESNGFCGAIVGGTVLVIIFAIVAIVTTIVHAVTAVLQTAGNILFSPTAVVLLLLAFASSGTLCLLRDKQKGGQTATGKQLPLLFALNLAFFLVWIVLLLACTGSQFTGLLLTRHVAAGLLLSVPMTILSWLILLCIKNCPPSSTLYGALILFGCGAAATASAVLYTTEALYTYAYADVPVSSESGYTPTGGGTSDVGTSGTECDPDYLLGYAYGKWYDLDSDAWIQYNSDDDSIEFGLDASDYQYYNNVRLFELSSDEAVLDYNYCDYETENWDCDHYVYYLLSMYNPDGTACDLHLFQSRYIEQGSFDVYDPETGAIYSFGVDASEEEPADRADLEETSGSTEEETRSEESENPYESVTDLSTYETYDSSVSSASELDDRFSFSYPAELFDDVEEFDLLDPFDVELSSTQTNATATFHCRQATDSLSYCKSFYEDTSDSLYDPQKILYNESCSDGAARYIVTGYGNEEHTSEIYELGAFFPDDTLMTIHIFYDVSDGNTDELQYMVECMYRMCGFSNSSQSARSYDDYLSDR</sequence>
<gene>
    <name evidence="3" type="ORF">CBW42_02020</name>
</gene>
<keyword evidence="2" id="KW-0812">Transmembrane</keyword>
<feature type="transmembrane region" description="Helical" evidence="2">
    <location>
        <begin position="164"/>
        <end position="187"/>
    </location>
</feature>
<feature type="transmembrane region" description="Helical" evidence="2">
    <location>
        <begin position="130"/>
        <end position="158"/>
    </location>
</feature>
<dbReference type="Proteomes" id="UP000194903">
    <property type="component" value="Unassembled WGS sequence"/>
</dbReference>
<protein>
    <submittedName>
        <fullName evidence="3">Uncharacterized protein</fullName>
    </submittedName>
</protein>
<name>A0A252F6I6_9FIRM</name>
<proteinExistence type="predicted"/>
<feature type="transmembrane region" description="Helical" evidence="2">
    <location>
        <begin position="208"/>
        <end position="230"/>
    </location>
</feature>
<evidence type="ECO:0000256" key="1">
    <source>
        <dbReference type="SAM" id="MobiDB-lite"/>
    </source>
</evidence>
<evidence type="ECO:0000256" key="2">
    <source>
        <dbReference type="SAM" id="Phobius"/>
    </source>
</evidence>
<feature type="region of interest" description="Disordered" evidence="1">
    <location>
        <begin position="449"/>
        <end position="484"/>
    </location>
</feature>
<feature type="transmembrane region" description="Helical" evidence="2">
    <location>
        <begin position="236"/>
        <end position="255"/>
    </location>
</feature>
<accession>A0A252F6I6</accession>
<dbReference type="AlphaFoldDB" id="A0A252F6I6"/>
<organism evidence="3 4">
    <name type="scientific">Butyricicoccus porcorum</name>
    <dbReference type="NCBI Taxonomy" id="1945634"/>
    <lineage>
        <taxon>Bacteria</taxon>
        <taxon>Bacillati</taxon>
        <taxon>Bacillota</taxon>
        <taxon>Clostridia</taxon>
        <taxon>Eubacteriales</taxon>
        <taxon>Butyricicoccaceae</taxon>
        <taxon>Butyricicoccus</taxon>
    </lineage>
</organism>
<dbReference type="EMBL" id="NHOC01000002">
    <property type="protein sequence ID" value="OUM21371.1"/>
    <property type="molecule type" value="Genomic_DNA"/>
</dbReference>
<feature type="transmembrane region" description="Helical" evidence="2">
    <location>
        <begin position="267"/>
        <end position="287"/>
    </location>
</feature>
<evidence type="ECO:0000313" key="4">
    <source>
        <dbReference type="Proteomes" id="UP000194903"/>
    </source>
</evidence>
<keyword evidence="2" id="KW-1133">Transmembrane helix</keyword>
<reference evidence="3 4" key="1">
    <citation type="submission" date="2017-05" db="EMBL/GenBank/DDBJ databases">
        <title>Butyricicoccus porcorum sp. nov. a butyrate-producing bacterium from the swine intestinal tract.</title>
        <authorList>
            <person name="Trachsel J."/>
            <person name="Humphrey S."/>
            <person name="Allen H.K."/>
        </authorList>
    </citation>
    <scope>NUCLEOTIDE SEQUENCE [LARGE SCALE GENOMIC DNA]</scope>
    <source>
        <strain evidence="3">BB10</strain>
    </source>
</reference>
<keyword evidence="2" id="KW-0472">Membrane</keyword>
<dbReference type="OrthoDB" id="2068347at2"/>
<keyword evidence="4" id="KW-1185">Reference proteome</keyword>
<evidence type="ECO:0000313" key="3">
    <source>
        <dbReference type="EMBL" id="OUM21371.1"/>
    </source>
</evidence>
<comment type="caution">
    <text evidence="3">The sequence shown here is derived from an EMBL/GenBank/DDBJ whole genome shotgun (WGS) entry which is preliminary data.</text>
</comment>